<proteinExistence type="predicted"/>
<evidence type="ECO:0000313" key="2">
    <source>
        <dbReference type="Proteomes" id="UP000448199"/>
    </source>
</evidence>
<comment type="caution">
    <text evidence="1">The sequence shown here is derived from an EMBL/GenBank/DDBJ whole genome shotgun (WGS) entry which is preliminary data.</text>
</comment>
<dbReference type="AlphaFoldDB" id="A0A844XPD3"/>
<dbReference type="Proteomes" id="UP000448199">
    <property type="component" value="Unassembled WGS sequence"/>
</dbReference>
<dbReference type="EMBL" id="WTYC01000001">
    <property type="protein sequence ID" value="MXO47103.1"/>
    <property type="molecule type" value="Genomic_DNA"/>
</dbReference>
<organism evidence="1 2">
    <name type="scientific">Qipengyuania vulgaris</name>
    <dbReference type="NCBI Taxonomy" id="291985"/>
    <lineage>
        <taxon>Bacteria</taxon>
        <taxon>Pseudomonadati</taxon>
        <taxon>Pseudomonadota</taxon>
        <taxon>Alphaproteobacteria</taxon>
        <taxon>Sphingomonadales</taxon>
        <taxon>Erythrobacteraceae</taxon>
        <taxon>Qipengyuania</taxon>
    </lineage>
</organism>
<gene>
    <name evidence="1" type="ORF">GRI69_02350</name>
</gene>
<dbReference type="PROSITE" id="PS51257">
    <property type="entry name" value="PROKAR_LIPOPROTEIN"/>
    <property type="match status" value="1"/>
</dbReference>
<sequence length="173" mass="18807">MMAQTSRIRQIGWLLVLGACVAAFLALTFKVNAVKSDVRLVERQIIAAERSKLMLETEFQTRASQHQLAAWNQVEFGYSAPRADQYVEHERQLAALGTPRGLGAPQPIRFAKADTGPVEEESLFGDWLDEDDGEGVALAVAGADQPSRRFATSLAQRLASPAVVTVAAAEVTR</sequence>
<evidence type="ECO:0000313" key="1">
    <source>
        <dbReference type="EMBL" id="MXO47103.1"/>
    </source>
</evidence>
<reference evidence="1 2" key="1">
    <citation type="submission" date="2019-12" db="EMBL/GenBank/DDBJ databases">
        <title>Genomic-based taxomic classification of the family Erythrobacteraceae.</title>
        <authorList>
            <person name="Xu L."/>
        </authorList>
    </citation>
    <scope>NUCLEOTIDE SEQUENCE [LARGE SCALE GENOMIC DNA]</scope>
    <source>
        <strain evidence="1 2">DSM 17792</strain>
    </source>
</reference>
<keyword evidence="2" id="KW-1185">Reference proteome</keyword>
<protein>
    <submittedName>
        <fullName evidence="1">Uncharacterized protein</fullName>
    </submittedName>
</protein>
<accession>A0A844XPD3</accession>
<dbReference type="RefSeq" id="WP_237452895.1">
    <property type="nucleotide sequence ID" value="NZ_WTYC01000001.1"/>
</dbReference>
<name>A0A844XPD3_9SPHN</name>